<evidence type="ECO:0000313" key="3">
    <source>
        <dbReference type="Proteomes" id="UP001597502"/>
    </source>
</evidence>
<accession>A0ABW5V141</accession>
<comment type="caution">
    <text evidence="2">The sequence shown here is derived from an EMBL/GenBank/DDBJ whole genome shotgun (WGS) entry which is preliminary data.</text>
</comment>
<feature type="transmembrane region" description="Helical" evidence="1">
    <location>
        <begin position="319"/>
        <end position="341"/>
    </location>
</feature>
<reference evidence="3" key="1">
    <citation type="journal article" date="2019" name="Int. J. Syst. Evol. Microbiol.">
        <title>The Global Catalogue of Microorganisms (GCM) 10K type strain sequencing project: providing services to taxonomists for standard genome sequencing and annotation.</title>
        <authorList>
            <consortium name="The Broad Institute Genomics Platform"/>
            <consortium name="The Broad Institute Genome Sequencing Center for Infectious Disease"/>
            <person name="Wu L."/>
            <person name="Ma J."/>
        </authorList>
    </citation>
    <scope>NUCLEOTIDE SEQUENCE [LARGE SCALE GENOMIC DNA]</scope>
    <source>
        <strain evidence="3">TISTR 1535</strain>
    </source>
</reference>
<keyword evidence="1" id="KW-0472">Membrane</keyword>
<evidence type="ECO:0000313" key="2">
    <source>
        <dbReference type="EMBL" id="MFD2759692.1"/>
    </source>
</evidence>
<name>A0ABW5V141_9BACI</name>
<feature type="transmembrane region" description="Helical" evidence="1">
    <location>
        <begin position="123"/>
        <end position="142"/>
    </location>
</feature>
<organism evidence="2 3">
    <name type="scientific">Lentibacillus juripiscarius</name>
    <dbReference type="NCBI Taxonomy" id="257446"/>
    <lineage>
        <taxon>Bacteria</taxon>
        <taxon>Bacillati</taxon>
        <taxon>Bacillota</taxon>
        <taxon>Bacilli</taxon>
        <taxon>Bacillales</taxon>
        <taxon>Bacillaceae</taxon>
        <taxon>Lentibacillus</taxon>
    </lineage>
</organism>
<feature type="transmembrane region" description="Helical" evidence="1">
    <location>
        <begin position="245"/>
        <end position="263"/>
    </location>
</feature>
<keyword evidence="1" id="KW-1133">Transmembrane helix</keyword>
<gene>
    <name evidence="2" type="ORF">ACFSUO_01650</name>
</gene>
<feature type="transmembrane region" description="Helical" evidence="1">
    <location>
        <begin position="361"/>
        <end position="384"/>
    </location>
</feature>
<proteinExistence type="predicted"/>
<keyword evidence="1" id="KW-0812">Transmembrane</keyword>
<feature type="transmembrane region" description="Helical" evidence="1">
    <location>
        <begin position="218"/>
        <end position="239"/>
    </location>
</feature>
<evidence type="ECO:0000256" key="1">
    <source>
        <dbReference type="SAM" id="Phobius"/>
    </source>
</evidence>
<feature type="transmembrane region" description="Helical" evidence="1">
    <location>
        <begin position="148"/>
        <end position="171"/>
    </location>
</feature>
<keyword evidence="3" id="KW-1185">Reference proteome</keyword>
<dbReference type="RefSeq" id="WP_382390418.1">
    <property type="nucleotide sequence ID" value="NZ_JBHUNA010000003.1"/>
</dbReference>
<sequence>MDLTLQSEITLYPLSIREDKKHYIVEEPMSGDFFEMPAVCIDAIHLINQGEPLDKIERQLEAQYPEEEVALVGFIEQLVELGLVKEVDGEAVPVAKKRQSPSGFTWLPAGVGRFFFNPITTKFYIAIFCINLLLIIMNPQLLPAYQDLFLFDVMTFNMLLYMGISLLLIIMHEFGHILAVRSHDLPAALEVGRRLVFVVFQTDLTCAWQLAPEQRNKLYLAGICFEQVIVLIAFVIQLAVGEQTLISGVLALVVLDIFIKTIYQCCFYMKTDMYYLCENMTGSYNLMENGKQYLRKWIPFIKQDSTTETFAGEAKTVRLYALFYSIGLILTAGLFLFYFIPQIGYAYAQTLPELLDPTGNPLFWDAVVFVGQTFLLGGLFLYAWRKPGTS</sequence>
<protein>
    <submittedName>
        <fullName evidence="2">Peptidase</fullName>
    </submittedName>
</protein>
<dbReference type="Proteomes" id="UP001597502">
    <property type="component" value="Unassembled WGS sequence"/>
</dbReference>
<dbReference type="EMBL" id="JBHUNA010000003">
    <property type="protein sequence ID" value="MFD2759692.1"/>
    <property type="molecule type" value="Genomic_DNA"/>
</dbReference>